<dbReference type="GO" id="GO:0005524">
    <property type="term" value="F:ATP binding"/>
    <property type="evidence" value="ECO:0007669"/>
    <property type="project" value="UniProtKB-KW"/>
</dbReference>
<dbReference type="InterPro" id="IPR034003">
    <property type="entry name" value="ABCG_PDR_2"/>
</dbReference>
<evidence type="ECO:0000256" key="9">
    <source>
        <dbReference type="ARBA" id="ARBA00023136"/>
    </source>
</evidence>
<keyword evidence="3" id="KW-0813">Transport</keyword>
<dbReference type="Pfam" id="PF01061">
    <property type="entry name" value="ABC2_membrane"/>
    <property type="match status" value="2"/>
</dbReference>
<evidence type="ECO:0000256" key="8">
    <source>
        <dbReference type="ARBA" id="ARBA00022989"/>
    </source>
</evidence>
<dbReference type="PROSITE" id="PS00211">
    <property type="entry name" value="ABC_TRANSPORTER_1"/>
    <property type="match status" value="1"/>
</dbReference>
<feature type="transmembrane region" description="Helical" evidence="11">
    <location>
        <begin position="1244"/>
        <end position="1264"/>
    </location>
</feature>
<feature type="transmembrane region" description="Helical" evidence="11">
    <location>
        <begin position="1442"/>
        <end position="1468"/>
    </location>
</feature>
<sequence length="1473" mass="162647">MAEASPSATDYKEAVTSPEEPCSKFQVASQAGSDRSFNEVLDAAMQTKDMDNQHLLRLVNERLKRANVEVPKIEVCFKELNIEAEAHLGSRVRPSILNAYRNAAEGILRRLHLLGRARQTLHILRSVSGSLQPGRFTLLLGPPGSGKSTLLKALAGKKPASNLQVTGEVTYNGTPLRDFTAVQTAAYVEQTDLHSPELTVRETLDFAARCQHTGFDELAAVVQREAELQVEADADVAAFMAACSLQGKRHSMASLYVLRMLGLEVCADTNVGSALIRGISGGQRRRLTLGEMLVAAKTVLLLDEISTGLDSSTTFQICRCLATQAHLLGSTMLVSLLQPPPETFDLFDDIILLAEGQIVFQGPKEDVLPFFEAQGFRPLPRQGTADFLQEVVSRRDQPQYWTGAPEAYSYAPVEAMVEAFGRSTLASQPEPDAMKQRNEAGAKALKHVKHAQSGYTSLKACLRREIILMQRNRFVYYFRGFQLITTLAAVVTLFVKPRMDHTTLLGGRLYLSYLFYTVYFMVVTCFTEVSIATAMLPVFAKHRDNNFFPVLSSILPVTLLRIPFSIAIALPWSVATYWAIGFAPSAGRFFIYLAIHLLEHTVAVTLFRAASAIGRTAVPANIVSFMLLGLALFFTGFVIQKHAIHGWYIWVFWASPFQWAMRALVVNEFTAPRWQIPFTGSIAALGKGDIPGPLTLGQAVLIESGFPHHTWWPGVCIAVMVGWALVLNFIVLFFMKIVAAGDARKAVISEAQADPDDSSVHIEAGAGHQKAKTKAADQASLPPDNTCASDQQLNGGANHQHSRSDASSADHSQRSKSDVQGSQPMNGTADVDVDAKQQDNAYVPSFRFQEGANGMGGVLALPMQPITLAFKDINYFVDAPASSQLPKGSKELQLLHNITGCFRPGVMTALMGATGAGKTTLMDVLACRKNSGRTQADIRVNGYPQDRTTFTRVSGYVEQADLHSPHTTVAEALWFSSRLRLPPSISRSECLSFNQQVMDLVELGPLRHAVVGLPGVSGLAVEARKRLTIAVELVANPAIVFMDEPTSGLDARAAAIVMRAVRNINDTGRTVAVTVHQPSTLVFETFDELLLLKPGGRTIYAGPLGSESSSLIAYFEAIPGVPKIHEGINPATWMLEISTVSAEAWMQRDLAEAYRDSQQCRQNVEHVDSRLQPREGGGGQLFHPTRFAQPFLSQYRIILHKNFVSYWRNEGYNASRFFFTVLIGILFGSAFWDMGLDRSSQEGVLRVAVCVYLAAMLFGFTNAATVQPAVATERTVFYRERYAGLYASIPYAIAQGDVEVPYLLVQSALFSVIVYFMIHFEFTAAKFFWWWLFQFCTLSFYTFYGIMCVALTPSLQIAAVISTSAYAMWVLFAGFLYTRPVANMRAPWWLWAIYASPTSWTLWGTVTSQLGDVEDEYLVDMNGNTVSVAQFVRDYFGFRHDWVGYTVLLLIAFIILFRVMAVWALCYLNFSKR</sequence>
<reference evidence="13 14" key="1">
    <citation type="journal article" date="2024" name="Nat. Commun.">
        <title>Phylogenomics reveals the evolutionary origins of lichenization in chlorophyte algae.</title>
        <authorList>
            <person name="Puginier C."/>
            <person name="Libourel C."/>
            <person name="Otte J."/>
            <person name="Skaloud P."/>
            <person name="Haon M."/>
            <person name="Grisel S."/>
            <person name="Petersen M."/>
            <person name="Berrin J.G."/>
            <person name="Delaux P.M."/>
            <person name="Dal Grande F."/>
            <person name="Keller J."/>
        </authorList>
    </citation>
    <scope>NUCLEOTIDE SEQUENCE [LARGE SCALE GENOMIC DNA]</scope>
    <source>
        <strain evidence="13 14">SAG 2036</strain>
    </source>
</reference>
<evidence type="ECO:0000256" key="11">
    <source>
        <dbReference type="SAM" id="Phobius"/>
    </source>
</evidence>
<dbReference type="PANTHER" id="PTHR19241">
    <property type="entry name" value="ATP-BINDING CASSETTE TRANSPORTER"/>
    <property type="match status" value="1"/>
</dbReference>
<evidence type="ECO:0000313" key="13">
    <source>
        <dbReference type="EMBL" id="KAK9811201.1"/>
    </source>
</evidence>
<gene>
    <name evidence="13" type="ORF">WJX73_009709</name>
</gene>
<accession>A0AAW1PRX5</accession>
<feature type="domain" description="ABC transporter" evidence="12">
    <location>
        <begin position="108"/>
        <end position="380"/>
    </location>
</feature>
<dbReference type="InterPro" id="IPR003439">
    <property type="entry name" value="ABC_transporter-like_ATP-bd"/>
</dbReference>
<feature type="transmembrane region" description="Helical" evidence="11">
    <location>
        <begin position="711"/>
        <end position="735"/>
    </location>
</feature>
<feature type="region of interest" description="Disordered" evidence="10">
    <location>
        <begin position="1"/>
        <end position="22"/>
    </location>
</feature>
<keyword evidence="14" id="KW-1185">Reference proteome</keyword>
<comment type="subcellular location">
    <subcellularLocation>
        <location evidence="1">Membrane</location>
        <topology evidence="1">Multi-pass membrane protein</topology>
    </subcellularLocation>
</comment>
<feature type="transmembrane region" description="Helical" evidence="11">
    <location>
        <begin position="1214"/>
        <end position="1232"/>
    </location>
</feature>
<dbReference type="GO" id="GO:0016020">
    <property type="term" value="C:membrane"/>
    <property type="evidence" value="ECO:0007669"/>
    <property type="project" value="UniProtKB-SubCell"/>
</dbReference>
<dbReference type="PROSITE" id="PS50893">
    <property type="entry name" value="ABC_TRANSPORTER_2"/>
    <property type="match status" value="2"/>
</dbReference>
<dbReference type="SMART" id="SM00382">
    <property type="entry name" value="AAA"/>
    <property type="match status" value="2"/>
</dbReference>
<keyword evidence="9 11" id="KW-0472">Membrane</keyword>
<dbReference type="SUPFAM" id="SSF52540">
    <property type="entry name" value="P-loop containing nucleoside triphosphate hydrolases"/>
    <property type="match status" value="2"/>
</dbReference>
<keyword evidence="8 11" id="KW-1133">Transmembrane helix</keyword>
<feature type="compositionally biased region" description="Polar residues" evidence="10">
    <location>
        <begin position="786"/>
        <end position="799"/>
    </location>
</feature>
<dbReference type="GO" id="GO:0140359">
    <property type="term" value="F:ABC-type transporter activity"/>
    <property type="evidence" value="ECO:0007669"/>
    <property type="project" value="InterPro"/>
</dbReference>
<keyword evidence="5" id="KW-0677">Repeat</keyword>
<evidence type="ECO:0000256" key="2">
    <source>
        <dbReference type="ARBA" id="ARBA00006012"/>
    </source>
</evidence>
<dbReference type="InterPro" id="IPR017871">
    <property type="entry name" value="ABC_transporter-like_CS"/>
</dbReference>
<feature type="domain" description="ABC transporter" evidence="12">
    <location>
        <begin position="868"/>
        <end position="1120"/>
    </location>
</feature>
<dbReference type="FunFam" id="3.40.50.300:FF:000179">
    <property type="entry name" value="ABC transporter G family member 34"/>
    <property type="match status" value="1"/>
</dbReference>
<feature type="transmembrane region" description="Helical" evidence="11">
    <location>
        <begin position="1330"/>
        <end position="1352"/>
    </location>
</feature>
<dbReference type="InterPro" id="IPR003593">
    <property type="entry name" value="AAA+_ATPase"/>
</dbReference>
<evidence type="ECO:0000256" key="10">
    <source>
        <dbReference type="SAM" id="MobiDB-lite"/>
    </source>
</evidence>
<dbReference type="FunFam" id="3.40.50.300:FF:000059">
    <property type="entry name" value="ABC transporter G family member 40"/>
    <property type="match status" value="1"/>
</dbReference>
<comment type="similarity">
    <text evidence="2">Belongs to the ABC transporter superfamily. ABCG family. PDR (TC 3.A.1.205) subfamily.</text>
</comment>
<feature type="region of interest" description="Disordered" evidence="10">
    <location>
        <begin position="752"/>
        <end position="834"/>
    </location>
</feature>
<dbReference type="InterPro" id="IPR027417">
    <property type="entry name" value="P-loop_NTPase"/>
</dbReference>
<dbReference type="EMBL" id="JALJOQ010000011">
    <property type="protein sequence ID" value="KAK9811201.1"/>
    <property type="molecule type" value="Genomic_DNA"/>
</dbReference>
<dbReference type="Gene3D" id="3.40.50.300">
    <property type="entry name" value="P-loop containing nucleotide triphosphate hydrolases"/>
    <property type="match status" value="2"/>
</dbReference>
<dbReference type="GO" id="GO:0071944">
    <property type="term" value="C:cell periphery"/>
    <property type="evidence" value="ECO:0007669"/>
    <property type="project" value="UniProtKB-ARBA"/>
</dbReference>
<feature type="transmembrane region" description="Helical" evidence="11">
    <location>
        <begin position="1300"/>
        <end position="1318"/>
    </location>
</feature>
<dbReference type="CDD" id="cd03232">
    <property type="entry name" value="ABCG_PDR_domain2"/>
    <property type="match status" value="1"/>
</dbReference>
<evidence type="ECO:0000313" key="14">
    <source>
        <dbReference type="Proteomes" id="UP001465755"/>
    </source>
</evidence>
<evidence type="ECO:0000256" key="6">
    <source>
        <dbReference type="ARBA" id="ARBA00022741"/>
    </source>
</evidence>
<evidence type="ECO:0000256" key="3">
    <source>
        <dbReference type="ARBA" id="ARBA00022448"/>
    </source>
</evidence>
<feature type="transmembrane region" description="Helical" evidence="11">
    <location>
        <begin position="646"/>
        <end position="665"/>
    </location>
</feature>
<dbReference type="Pfam" id="PF00005">
    <property type="entry name" value="ABC_tran"/>
    <property type="match status" value="2"/>
</dbReference>
<feature type="transmembrane region" description="Helical" evidence="11">
    <location>
        <begin position="516"/>
        <end position="540"/>
    </location>
</feature>
<evidence type="ECO:0000256" key="7">
    <source>
        <dbReference type="ARBA" id="ARBA00022840"/>
    </source>
</evidence>
<organism evidence="13 14">
    <name type="scientific">Symbiochloris irregularis</name>
    <dbReference type="NCBI Taxonomy" id="706552"/>
    <lineage>
        <taxon>Eukaryota</taxon>
        <taxon>Viridiplantae</taxon>
        <taxon>Chlorophyta</taxon>
        <taxon>core chlorophytes</taxon>
        <taxon>Trebouxiophyceae</taxon>
        <taxon>Trebouxiales</taxon>
        <taxon>Trebouxiaceae</taxon>
        <taxon>Symbiochloris</taxon>
    </lineage>
</organism>
<feature type="transmembrane region" description="Helical" evidence="11">
    <location>
        <begin position="474"/>
        <end position="495"/>
    </location>
</feature>
<name>A0AAW1PRX5_9CHLO</name>
<keyword evidence="4 11" id="KW-0812">Transmembrane</keyword>
<dbReference type="InterPro" id="IPR013525">
    <property type="entry name" value="ABC2_TM"/>
</dbReference>
<keyword evidence="6" id="KW-0547">Nucleotide-binding</keyword>
<feature type="transmembrane region" description="Helical" evidence="11">
    <location>
        <begin position="1388"/>
        <end position="1406"/>
    </location>
</feature>
<evidence type="ECO:0000256" key="1">
    <source>
        <dbReference type="ARBA" id="ARBA00004141"/>
    </source>
</evidence>
<protein>
    <recommendedName>
        <fullName evidence="12">ABC transporter domain-containing protein</fullName>
    </recommendedName>
</protein>
<dbReference type="Proteomes" id="UP001465755">
    <property type="component" value="Unassembled WGS sequence"/>
</dbReference>
<evidence type="ECO:0000256" key="4">
    <source>
        <dbReference type="ARBA" id="ARBA00022692"/>
    </source>
</evidence>
<keyword evidence="7" id="KW-0067">ATP-binding</keyword>
<evidence type="ECO:0000256" key="5">
    <source>
        <dbReference type="ARBA" id="ARBA00022737"/>
    </source>
</evidence>
<evidence type="ECO:0000259" key="12">
    <source>
        <dbReference type="PROSITE" id="PS50893"/>
    </source>
</evidence>
<dbReference type="GO" id="GO:0016887">
    <property type="term" value="F:ATP hydrolysis activity"/>
    <property type="evidence" value="ECO:0007669"/>
    <property type="project" value="InterPro"/>
</dbReference>
<feature type="transmembrane region" description="Helical" evidence="11">
    <location>
        <begin position="1358"/>
        <end position="1376"/>
    </location>
</feature>
<proteinExistence type="inferred from homology"/>
<feature type="transmembrane region" description="Helical" evidence="11">
    <location>
        <begin position="622"/>
        <end position="639"/>
    </location>
</feature>
<comment type="caution">
    <text evidence="13">The sequence shown here is derived from an EMBL/GenBank/DDBJ whole genome shotgun (WGS) entry which is preliminary data.</text>
</comment>